<evidence type="ECO:0000313" key="20">
    <source>
        <dbReference type="Proteomes" id="UP000792457"/>
    </source>
</evidence>
<reference evidence="19" key="2">
    <citation type="submission" date="2017-10" db="EMBL/GenBank/DDBJ databases">
        <title>Ladona fulva Genome sequencing and assembly.</title>
        <authorList>
            <person name="Murali S."/>
            <person name="Richards S."/>
            <person name="Bandaranaike D."/>
            <person name="Bellair M."/>
            <person name="Blankenburg K."/>
            <person name="Chao H."/>
            <person name="Dinh H."/>
            <person name="Doddapaneni H."/>
            <person name="Dugan-Rocha S."/>
            <person name="Elkadiri S."/>
            <person name="Gnanaolivu R."/>
            <person name="Hernandez B."/>
            <person name="Skinner E."/>
            <person name="Javaid M."/>
            <person name="Lee S."/>
            <person name="Li M."/>
            <person name="Ming W."/>
            <person name="Munidasa M."/>
            <person name="Muniz J."/>
            <person name="Nguyen L."/>
            <person name="Hughes D."/>
            <person name="Osuji N."/>
            <person name="Pu L.-L."/>
            <person name="Puazo M."/>
            <person name="Qu C."/>
            <person name="Quiroz J."/>
            <person name="Raj R."/>
            <person name="Weissenberger G."/>
            <person name="Xin Y."/>
            <person name="Zou X."/>
            <person name="Han Y."/>
            <person name="Worley K."/>
            <person name="Muzny D."/>
            <person name="Gibbs R."/>
        </authorList>
    </citation>
    <scope>NUCLEOTIDE SEQUENCE</scope>
    <source>
        <strain evidence="19">Sampled in the wild</strain>
    </source>
</reference>
<keyword evidence="20" id="KW-1185">Reference proteome</keyword>
<dbReference type="GO" id="GO:0016020">
    <property type="term" value="C:membrane"/>
    <property type="evidence" value="ECO:0007669"/>
    <property type="project" value="InterPro"/>
</dbReference>
<comment type="similarity">
    <text evidence="3">Belongs to the AIG1 family.</text>
</comment>
<keyword evidence="5 18" id="KW-1133">Transmembrane helix</keyword>
<feature type="transmembrane region" description="Helical" evidence="18">
    <location>
        <begin position="21"/>
        <end position="42"/>
    </location>
</feature>
<dbReference type="Proteomes" id="UP000792457">
    <property type="component" value="Unassembled WGS sequence"/>
</dbReference>
<comment type="catalytic activity">
    <reaction evidence="1">
        <text>9-(9Z-hexadecenoyloxy)-octadecanoate + H2O = (9Z)-hexadecenoate + 9-hydroxy-octadecanoate + H(+)</text>
        <dbReference type="Rhea" id="RHEA:52068"/>
        <dbReference type="ChEBI" id="CHEBI:15377"/>
        <dbReference type="ChEBI" id="CHEBI:15378"/>
        <dbReference type="ChEBI" id="CHEBI:32372"/>
        <dbReference type="ChEBI" id="CHEBI:136286"/>
        <dbReference type="ChEBI" id="CHEBI:136309"/>
    </reaction>
    <physiologicalReaction direction="left-to-right" evidence="1">
        <dbReference type="Rhea" id="RHEA:52069"/>
    </physiologicalReaction>
</comment>
<reference evidence="19" key="1">
    <citation type="submission" date="2013-04" db="EMBL/GenBank/DDBJ databases">
        <authorList>
            <person name="Qu J."/>
            <person name="Murali S.C."/>
            <person name="Bandaranaike D."/>
            <person name="Bellair M."/>
            <person name="Blankenburg K."/>
            <person name="Chao H."/>
            <person name="Dinh H."/>
            <person name="Doddapaneni H."/>
            <person name="Downs B."/>
            <person name="Dugan-Rocha S."/>
            <person name="Elkadiri S."/>
            <person name="Gnanaolivu R.D."/>
            <person name="Hernandez B."/>
            <person name="Javaid M."/>
            <person name="Jayaseelan J.C."/>
            <person name="Lee S."/>
            <person name="Li M."/>
            <person name="Ming W."/>
            <person name="Munidasa M."/>
            <person name="Muniz J."/>
            <person name="Nguyen L."/>
            <person name="Ongeri F."/>
            <person name="Osuji N."/>
            <person name="Pu L.-L."/>
            <person name="Puazo M."/>
            <person name="Qu C."/>
            <person name="Quiroz J."/>
            <person name="Raj R."/>
            <person name="Weissenberger G."/>
            <person name="Xin Y."/>
            <person name="Zou X."/>
            <person name="Han Y."/>
            <person name="Richards S."/>
            <person name="Worley K."/>
            <person name="Muzny D."/>
            <person name="Gibbs R."/>
        </authorList>
    </citation>
    <scope>NUCLEOTIDE SEQUENCE</scope>
    <source>
        <strain evidence="19">Sampled in the wild</strain>
    </source>
</reference>
<feature type="transmembrane region" description="Helical" evidence="18">
    <location>
        <begin position="212"/>
        <end position="228"/>
    </location>
</feature>
<gene>
    <name evidence="19" type="ORF">J437_LFUL016391</name>
</gene>
<dbReference type="Pfam" id="PF04750">
    <property type="entry name" value="Far-17a_AIG1"/>
    <property type="match status" value="1"/>
</dbReference>
<evidence type="ECO:0000256" key="9">
    <source>
        <dbReference type="ARBA" id="ARBA00047863"/>
    </source>
</evidence>
<evidence type="ECO:0000256" key="11">
    <source>
        <dbReference type="ARBA" id="ARBA00048701"/>
    </source>
</evidence>
<comment type="catalytic activity">
    <reaction evidence="7">
        <text>12-hexadecanoyloxy-octadecanoate + H2O = 12-hydroxyoctadecanoate + hexadecanoate + H(+)</text>
        <dbReference type="Rhea" id="RHEA:52056"/>
        <dbReference type="ChEBI" id="CHEBI:7896"/>
        <dbReference type="ChEBI" id="CHEBI:15377"/>
        <dbReference type="ChEBI" id="CHEBI:15378"/>
        <dbReference type="ChEBI" id="CHEBI:83677"/>
        <dbReference type="ChEBI" id="CHEBI:84201"/>
    </reaction>
    <physiologicalReaction direction="left-to-right" evidence="7">
        <dbReference type="Rhea" id="RHEA:52057"/>
    </physiologicalReaction>
</comment>
<comment type="caution">
    <text evidence="19">The sequence shown here is derived from an EMBL/GenBank/DDBJ whole genome shotgun (WGS) entry which is preliminary data.</text>
</comment>
<comment type="catalytic activity">
    <reaction evidence="8">
        <text>13-octadecanoyloxy-octadecanoate + H2O = 13-hydroxy-octadecanoate + octadecanoate + H(+)</text>
        <dbReference type="Rhea" id="RHEA:52084"/>
        <dbReference type="ChEBI" id="CHEBI:15377"/>
        <dbReference type="ChEBI" id="CHEBI:15378"/>
        <dbReference type="ChEBI" id="CHEBI:25629"/>
        <dbReference type="ChEBI" id="CHEBI:136304"/>
        <dbReference type="ChEBI" id="CHEBI:136335"/>
    </reaction>
    <physiologicalReaction direction="left-to-right" evidence="8">
        <dbReference type="Rhea" id="RHEA:52085"/>
    </physiologicalReaction>
</comment>
<comment type="catalytic activity">
    <reaction evidence="16">
        <text>12-(9Z-hexadecenoyloxy)-octadecanoate + H2O = 12-hydroxyoctadecanoate + (9Z)-hexadecenoate + H(+)</text>
        <dbReference type="Rhea" id="RHEA:52072"/>
        <dbReference type="ChEBI" id="CHEBI:15377"/>
        <dbReference type="ChEBI" id="CHEBI:15378"/>
        <dbReference type="ChEBI" id="CHEBI:32372"/>
        <dbReference type="ChEBI" id="CHEBI:84201"/>
        <dbReference type="ChEBI" id="CHEBI:136312"/>
    </reaction>
    <physiologicalReaction direction="left-to-right" evidence="16">
        <dbReference type="Rhea" id="RHEA:52073"/>
    </physiologicalReaction>
</comment>
<evidence type="ECO:0000256" key="12">
    <source>
        <dbReference type="ARBA" id="ARBA00048800"/>
    </source>
</evidence>
<name>A0A8K0NWL5_LADFU</name>
<evidence type="ECO:0000256" key="15">
    <source>
        <dbReference type="ARBA" id="ARBA00049322"/>
    </source>
</evidence>
<dbReference type="PANTHER" id="PTHR10989:SF16">
    <property type="entry name" value="AT02829P-RELATED"/>
    <property type="match status" value="1"/>
</dbReference>
<sequence>MKNKSGGNQGQNSRMKNFVRVIIHSVASTQFAYGLYFDYNYVVIPTEISPIFKTFGGKLKFLTIWNMIVQTLYFFICVANDVFGSNETNPKKKPLLRVIKDYLLVSIAFPVSMFVCLTFWGLWFIDRELVFPRALDAYFPTWLNHVMHTNIVIFTLLDMFFCFRQYPSRVKGITGLLLFMAGYLAWTFFIYFKSEMWVYPILNILSWEQRGLFFGMSLLIVVGLYFLGESLNGFIWKSELKQYDHAPKQQKKGGWKDKGDWHSKKGKKDNANQEETNARNRRDEQPRQGGKGKLTKRKDSDRDK</sequence>
<evidence type="ECO:0000256" key="5">
    <source>
        <dbReference type="ARBA" id="ARBA00022989"/>
    </source>
</evidence>
<protein>
    <recommendedName>
        <fullName evidence="21">Androgen-induced gene 1 protein</fullName>
    </recommendedName>
</protein>
<dbReference type="AlphaFoldDB" id="A0A8K0NWL5"/>
<comment type="catalytic activity">
    <reaction evidence="10">
        <text>12-octadecanoyloxy-octadecanoate + H2O = 12-hydroxyoctadecanoate + octadecanoate + H(+)</text>
        <dbReference type="Rhea" id="RHEA:52080"/>
        <dbReference type="ChEBI" id="CHEBI:15377"/>
        <dbReference type="ChEBI" id="CHEBI:15378"/>
        <dbReference type="ChEBI" id="CHEBI:25629"/>
        <dbReference type="ChEBI" id="CHEBI:84201"/>
        <dbReference type="ChEBI" id="CHEBI:136330"/>
    </reaction>
    <physiologicalReaction direction="left-to-right" evidence="10">
        <dbReference type="Rhea" id="RHEA:52081"/>
    </physiologicalReaction>
</comment>
<evidence type="ECO:0000256" key="2">
    <source>
        <dbReference type="ARBA" id="ARBA00004127"/>
    </source>
</evidence>
<organism evidence="19 20">
    <name type="scientific">Ladona fulva</name>
    <name type="common">Scarce chaser dragonfly</name>
    <name type="synonym">Libellula fulva</name>
    <dbReference type="NCBI Taxonomy" id="123851"/>
    <lineage>
        <taxon>Eukaryota</taxon>
        <taxon>Metazoa</taxon>
        <taxon>Ecdysozoa</taxon>
        <taxon>Arthropoda</taxon>
        <taxon>Hexapoda</taxon>
        <taxon>Insecta</taxon>
        <taxon>Pterygota</taxon>
        <taxon>Palaeoptera</taxon>
        <taxon>Odonata</taxon>
        <taxon>Epiprocta</taxon>
        <taxon>Anisoptera</taxon>
        <taxon>Libelluloidea</taxon>
        <taxon>Libellulidae</taxon>
        <taxon>Ladona</taxon>
    </lineage>
</organism>
<evidence type="ECO:0000313" key="19">
    <source>
        <dbReference type="EMBL" id="KAG8224388.1"/>
    </source>
</evidence>
<evidence type="ECO:0000256" key="18">
    <source>
        <dbReference type="SAM" id="Phobius"/>
    </source>
</evidence>
<evidence type="ECO:0000256" key="7">
    <source>
        <dbReference type="ARBA" id="ARBA00047368"/>
    </source>
</evidence>
<comment type="catalytic activity">
    <reaction evidence="14">
        <text>13-(9Z-octadecenoyloxy)-octadecanoate + H2O = 13-hydroxy-octadecanoate + (9Z)-octadecenoate + H(+)</text>
        <dbReference type="Rhea" id="RHEA:52064"/>
        <dbReference type="ChEBI" id="CHEBI:15377"/>
        <dbReference type="ChEBI" id="CHEBI:15378"/>
        <dbReference type="ChEBI" id="CHEBI:30823"/>
        <dbReference type="ChEBI" id="CHEBI:136303"/>
        <dbReference type="ChEBI" id="CHEBI:136304"/>
    </reaction>
    <physiologicalReaction direction="left-to-right" evidence="14">
        <dbReference type="Rhea" id="RHEA:52065"/>
    </physiologicalReaction>
</comment>
<dbReference type="EMBL" id="KZ308194">
    <property type="protein sequence ID" value="KAG8224388.1"/>
    <property type="molecule type" value="Genomic_DNA"/>
</dbReference>
<feature type="compositionally biased region" description="Basic and acidic residues" evidence="17">
    <location>
        <begin position="254"/>
        <end position="286"/>
    </location>
</feature>
<feature type="transmembrane region" description="Helical" evidence="18">
    <location>
        <begin position="62"/>
        <end position="83"/>
    </location>
</feature>
<evidence type="ECO:0000256" key="10">
    <source>
        <dbReference type="ARBA" id="ARBA00048680"/>
    </source>
</evidence>
<evidence type="ECO:0008006" key="21">
    <source>
        <dbReference type="Google" id="ProtNLM"/>
    </source>
</evidence>
<keyword evidence="4 18" id="KW-0812">Transmembrane</keyword>
<evidence type="ECO:0000256" key="14">
    <source>
        <dbReference type="ARBA" id="ARBA00049296"/>
    </source>
</evidence>
<dbReference type="GO" id="GO:0012505">
    <property type="term" value="C:endomembrane system"/>
    <property type="evidence" value="ECO:0007669"/>
    <property type="project" value="UniProtKB-SubCell"/>
</dbReference>
<proteinExistence type="inferred from homology"/>
<evidence type="ECO:0000256" key="4">
    <source>
        <dbReference type="ARBA" id="ARBA00022692"/>
    </source>
</evidence>
<dbReference type="InterPro" id="IPR006838">
    <property type="entry name" value="ADTRP_AIG1"/>
</dbReference>
<comment type="catalytic activity">
    <reaction evidence="13">
        <text>9-octadecanoyloxy-octadecanoate + H2O = 9-hydroxy-octadecanoate + octadecanoate + H(+)</text>
        <dbReference type="Rhea" id="RHEA:52096"/>
        <dbReference type="ChEBI" id="CHEBI:15377"/>
        <dbReference type="ChEBI" id="CHEBI:15378"/>
        <dbReference type="ChEBI" id="CHEBI:25629"/>
        <dbReference type="ChEBI" id="CHEBI:136286"/>
        <dbReference type="ChEBI" id="CHEBI:136373"/>
    </reaction>
    <physiologicalReaction direction="left-to-right" evidence="13">
        <dbReference type="Rhea" id="RHEA:52097"/>
    </physiologicalReaction>
</comment>
<accession>A0A8K0NWL5</accession>
<dbReference type="OrthoDB" id="1898221at2759"/>
<comment type="catalytic activity">
    <reaction evidence="15">
        <text>13-(9Z-hexadecenoyloxy)-octadecanoate + H2O = 13-hydroxy-octadecanoate + (9Z)-hexadecenoate + H(+)</text>
        <dbReference type="Rhea" id="RHEA:52076"/>
        <dbReference type="ChEBI" id="CHEBI:15377"/>
        <dbReference type="ChEBI" id="CHEBI:15378"/>
        <dbReference type="ChEBI" id="CHEBI:32372"/>
        <dbReference type="ChEBI" id="CHEBI:136304"/>
        <dbReference type="ChEBI" id="CHEBI:136315"/>
    </reaction>
    <physiologicalReaction direction="left-to-right" evidence="15">
        <dbReference type="Rhea" id="RHEA:52077"/>
    </physiologicalReaction>
</comment>
<comment type="catalytic activity">
    <reaction evidence="12">
        <text>9-(9Z-octadecenoyloxy)-octadecanoate + H2O = 9-hydroxy-octadecanoate + (9Z)-octadecenoate + H(+)</text>
        <dbReference type="Rhea" id="RHEA:52048"/>
        <dbReference type="ChEBI" id="CHEBI:15377"/>
        <dbReference type="ChEBI" id="CHEBI:15378"/>
        <dbReference type="ChEBI" id="CHEBI:30823"/>
        <dbReference type="ChEBI" id="CHEBI:136282"/>
        <dbReference type="ChEBI" id="CHEBI:136286"/>
    </reaction>
    <physiologicalReaction direction="left-to-right" evidence="12">
        <dbReference type="Rhea" id="RHEA:52049"/>
    </physiologicalReaction>
</comment>
<evidence type="ECO:0000256" key="13">
    <source>
        <dbReference type="ARBA" id="ARBA00049221"/>
    </source>
</evidence>
<feature type="transmembrane region" description="Helical" evidence="18">
    <location>
        <begin position="103"/>
        <end position="125"/>
    </location>
</feature>
<feature type="transmembrane region" description="Helical" evidence="18">
    <location>
        <begin position="175"/>
        <end position="192"/>
    </location>
</feature>
<evidence type="ECO:0000256" key="6">
    <source>
        <dbReference type="ARBA" id="ARBA00023136"/>
    </source>
</evidence>
<evidence type="ECO:0000256" key="3">
    <source>
        <dbReference type="ARBA" id="ARBA00009300"/>
    </source>
</evidence>
<feature type="transmembrane region" description="Helical" evidence="18">
    <location>
        <begin position="145"/>
        <end position="163"/>
    </location>
</feature>
<evidence type="ECO:0000256" key="17">
    <source>
        <dbReference type="SAM" id="MobiDB-lite"/>
    </source>
</evidence>
<dbReference type="PANTHER" id="PTHR10989">
    <property type="entry name" value="ANDROGEN-INDUCED PROTEIN 1-RELATED"/>
    <property type="match status" value="1"/>
</dbReference>
<comment type="subcellular location">
    <subcellularLocation>
        <location evidence="2">Endomembrane system</location>
        <topology evidence="2">Multi-pass membrane protein</topology>
    </subcellularLocation>
</comment>
<comment type="catalytic activity">
    <reaction evidence="11">
        <text>12-(9Z-octadecenoyloxy)-octadecanoate + H2O = 12-hydroxyoctadecanoate + (9Z)-octadecenoate + H(+)</text>
        <dbReference type="Rhea" id="RHEA:52060"/>
        <dbReference type="ChEBI" id="CHEBI:15377"/>
        <dbReference type="ChEBI" id="CHEBI:15378"/>
        <dbReference type="ChEBI" id="CHEBI:30823"/>
        <dbReference type="ChEBI" id="CHEBI:84201"/>
        <dbReference type="ChEBI" id="CHEBI:136302"/>
    </reaction>
    <physiologicalReaction direction="left-to-right" evidence="11">
        <dbReference type="Rhea" id="RHEA:52061"/>
    </physiologicalReaction>
</comment>
<comment type="catalytic activity">
    <reaction evidence="9">
        <text>9-hexadecanoyloxy-octadecanoate + H2O = 9-hydroxy-octadecanoate + hexadecanoate + H(+)</text>
        <dbReference type="Rhea" id="RHEA:52052"/>
        <dbReference type="ChEBI" id="CHEBI:7896"/>
        <dbReference type="ChEBI" id="CHEBI:15377"/>
        <dbReference type="ChEBI" id="CHEBI:15378"/>
        <dbReference type="ChEBI" id="CHEBI:83670"/>
        <dbReference type="ChEBI" id="CHEBI:136286"/>
    </reaction>
    <physiologicalReaction direction="left-to-right" evidence="9">
        <dbReference type="Rhea" id="RHEA:52053"/>
    </physiologicalReaction>
</comment>
<evidence type="ECO:0000256" key="16">
    <source>
        <dbReference type="ARBA" id="ARBA00049428"/>
    </source>
</evidence>
<evidence type="ECO:0000256" key="1">
    <source>
        <dbReference type="ARBA" id="ARBA00000923"/>
    </source>
</evidence>
<feature type="region of interest" description="Disordered" evidence="17">
    <location>
        <begin position="247"/>
        <end position="304"/>
    </location>
</feature>
<keyword evidence="6 18" id="KW-0472">Membrane</keyword>
<evidence type="ECO:0000256" key="8">
    <source>
        <dbReference type="ARBA" id="ARBA00047427"/>
    </source>
</evidence>